<reference evidence="1 2" key="1">
    <citation type="submission" date="2019-02" db="EMBL/GenBank/DDBJ databases">
        <title>Deep-cultivation of Planctomycetes and their phenomic and genomic characterization uncovers novel biology.</title>
        <authorList>
            <person name="Wiegand S."/>
            <person name="Jogler M."/>
            <person name="Boedeker C."/>
            <person name="Pinto D."/>
            <person name="Vollmers J."/>
            <person name="Rivas-Marin E."/>
            <person name="Kohn T."/>
            <person name="Peeters S.H."/>
            <person name="Heuer A."/>
            <person name="Rast P."/>
            <person name="Oberbeckmann S."/>
            <person name="Bunk B."/>
            <person name="Jeske O."/>
            <person name="Meyerdierks A."/>
            <person name="Storesund J.E."/>
            <person name="Kallscheuer N."/>
            <person name="Luecker S."/>
            <person name="Lage O.M."/>
            <person name="Pohl T."/>
            <person name="Merkel B.J."/>
            <person name="Hornburger P."/>
            <person name="Mueller R.-W."/>
            <person name="Bruemmer F."/>
            <person name="Labrenz M."/>
            <person name="Spormann A.M."/>
            <person name="Op den Camp H."/>
            <person name="Overmann J."/>
            <person name="Amann R."/>
            <person name="Jetten M.S.M."/>
            <person name="Mascher T."/>
            <person name="Medema M.H."/>
            <person name="Devos D.P."/>
            <person name="Kaster A.-K."/>
            <person name="Ovreas L."/>
            <person name="Rohde M."/>
            <person name="Galperin M.Y."/>
            <person name="Jogler C."/>
        </authorList>
    </citation>
    <scope>NUCLEOTIDE SEQUENCE [LARGE SCALE GENOMIC DNA]</scope>
    <source>
        <strain evidence="1 2">TBK1r</strain>
    </source>
</reference>
<dbReference type="RefSeq" id="WP_145216660.1">
    <property type="nucleotide sequence ID" value="NZ_CP036432.1"/>
</dbReference>
<protein>
    <submittedName>
        <fullName evidence="1">Uncharacterized protein</fullName>
    </submittedName>
</protein>
<name>A0ABX5XWY9_9BACT</name>
<sequence>MKSSVTRRYLLAFAILFGLLLSTRVAYAWATERIGPDSQHPHATVASPDWPTNLIRLFRHPSRVYSRWVNGSEAVYFNANPPETMELIEAFSETQLRDHEVWILPAADEHIVSFEKQEIRYNVRLAKPGRLKKLIDRLDGKDLATYEPVLYVCLDATGAEAVANFGFPDHLIVHNQFADLQLPATATKPKRTAWHGRMIGDEWKTVATANRNVASELMLWTTNEEAGIRLGSASRDGWFESLFSDQEIADLKSGKSWITVAVGDRQRKPRSDDSRVPIDKLVPGRMPVEGIARINK</sequence>
<keyword evidence="2" id="KW-1185">Reference proteome</keyword>
<dbReference type="EMBL" id="CP036432">
    <property type="protein sequence ID" value="QDV86072.1"/>
    <property type="molecule type" value="Genomic_DNA"/>
</dbReference>
<gene>
    <name evidence="1" type="ORF">TBK1r_50900</name>
</gene>
<evidence type="ECO:0000313" key="2">
    <source>
        <dbReference type="Proteomes" id="UP000318081"/>
    </source>
</evidence>
<dbReference type="Proteomes" id="UP000318081">
    <property type="component" value="Chromosome"/>
</dbReference>
<proteinExistence type="predicted"/>
<evidence type="ECO:0000313" key="1">
    <source>
        <dbReference type="EMBL" id="QDV86072.1"/>
    </source>
</evidence>
<organism evidence="1 2">
    <name type="scientific">Stieleria magnilauensis</name>
    <dbReference type="NCBI Taxonomy" id="2527963"/>
    <lineage>
        <taxon>Bacteria</taxon>
        <taxon>Pseudomonadati</taxon>
        <taxon>Planctomycetota</taxon>
        <taxon>Planctomycetia</taxon>
        <taxon>Pirellulales</taxon>
        <taxon>Pirellulaceae</taxon>
        <taxon>Stieleria</taxon>
    </lineage>
</organism>
<accession>A0ABX5XWY9</accession>